<evidence type="ECO:0000259" key="9">
    <source>
        <dbReference type="PROSITE" id="PS50011"/>
    </source>
</evidence>
<reference evidence="10 11" key="1">
    <citation type="journal article" date="2015" name="Sci. Rep.">
        <title>Genome of the facultative scuticociliatosis pathogen Pseudocohnilembus persalinus provides insight into its virulence through horizontal gene transfer.</title>
        <authorList>
            <person name="Xiong J."/>
            <person name="Wang G."/>
            <person name="Cheng J."/>
            <person name="Tian M."/>
            <person name="Pan X."/>
            <person name="Warren A."/>
            <person name="Jiang C."/>
            <person name="Yuan D."/>
            <person name="Miao W."/>
        </authorList>
    </citation>
    <scope>NUCLEOTIDE SEQUENCE [LARGE SCALE GENOMIC DNA]</scope>
    <source>
        <strain evidence="10">36N120E</strain>
    </source>
</reference>
<dbReference type="InterPro" id="IPR001611">
    <property type="entry name" value="Leu-rich_rpt"/>
</dbReference>
<dbReference type="Gene3D" id="3.30.200.20">
    <property type="entry name" value="Phosphorylase Kinase, domain 1"/>
    <property type="match status" value="1"/>
</dbReference>
<evidence type="ECO:0000256" key="2">
    <source>
        <dbReference type="ARBA" id="ARBA00022614"/>
    </source>
</evidence>
<dbReference type="GO" id="GO:0004674">
    <property type="term" value="F:protein serine/threonine kinase activity"/>
    <property type="evidence" value="ECO:0007669"/>
    <property type="project" value="UniProtKB-KW"/>
</dbReference>
<keyword evidence="5 6" id="KW-0067">ATP-binding</keyword>
<dbReference type="Gene3D" id="3.80.10.10">
    <property type="entry name" value="Ribonuclease Inhibitor"/>
    <property type="match status" value="1"/>
</dbReference>
<dbReference type="InterPro" id="IPR051681">
    <property type="entry name" value="Ser/Thr_Kinases-Pseudokinases"/>
</dbReference>
<dbReference type="Gene3D" id="1.10.510.10">
    <property type="entry name" value="Transferase(Phosphotransferase) domain 1"/>
    <property type="match status" value="1"/>
</dbReference>
<comment type="caution">
    <text evidence="10">The sequence shown here is derived from an EMBL/GenBank/DDBJ whole genome shotgun (WGS) entry which is preliminary data.</text>
</comment>
<dbReference type="SUPFAM" id="SSF52075">
    <property type="entry name" value="Outer arm dynein light chain 1"/>
    <property type="match status" value="1"/>
</dbReference>
<keyword evidence="10" id="KW-0808">Transferase</keyword>
<evidence type="ECO:0000256" key="7">
    <source>
        <dbReference type="RuleBase" id="RU000304"/>
    </source>
</evidence>
<accession>A0A0V0QGB5</accession>
<keyword evidence="10" id="KW-0418">Kinase</keyword>
<feature type="domain" description="Protein kinase" evidence="9">
    <location>
        <begin position="196"/>
        <end position="450"/>
    </location>
</feature>
<dbReference type="InterPro" id="IPR011009">
    <property type="entry name" value="Kinase-like_dom_sf"/>
</dbReference>
<dbReference type="Pfam" id="PF12799">
    <property type="entry name" value="LRR_4"/>
    <property type="match status" value="1"/>
</dbReference>
<evidence type="ECO:0000256" key="3">
    <source>
        <dbReference type="ARBA" id="ARBA00022737"/>
    </source>
</evidence>
<evidence type="ECO:0000256" key="6">
    <source>
        <dbReference type="PROSITE-ProRule" id="PRU10141"/>
    </source>
</evidence>
<evidence type="ECO:0000256" key="8">
    <source>
        <dbReference type="SAM" id="Coils"/>
    </source>
</evidence>
<dbReference type="OMA" id="EPNTIME"/>
<protein>
    <submittedName>
        <fullName evidence="10">Protein kinase-like domain</fullName>
    </submittedName>
</protein>
<dbReference type="AlphaFoldDB" id="A0A0V0QGB5"/>
<dbReference type="InterPro" id="IPR025875">
    <property type="entry name" value="Leu-rich_rpt_4"/>
</dbReference>
<dbReference type="SUPFAM" id="SSF56112">
    <property type="entry name" value="Protein kinase-like (PK-like)"/>
    <property type="match status" value="1"/>
</dbReference>
<dbReference type="PROSITE" id="PS00107">
    <property type="entry name" value="PROTEIN_KINASE_ATP"/>
    <property type="match status" value="1"/>
</dbReference>
<dbReference type="Pfam" id="PF07714">
    <property type="entry name" value="PK_Tyr_Ser-Thr"/>
    <property type="match status" value="1"/>
</dbReference>
<dbReference type="PROSITE" id="PS00108">
    <property type="entry name" value="PROTEIN_KINASE_ST"/>
    <property type="match status" value="1"/>
</dbReference>
<keyword evidence="8" id="KW-0175">Coiled coil</keyword>
<dbReference type="EMBL" id="LDAU01000176">
    <property type="protein sequence ID" value="KRX01109.1"/>
    <property type="molecule type" value="Genomic_DNA"/>
</dbReference>
<feature type="binding site" evidence="6">
    <location>
        <position position="224"/>
    </location>
    <ligand>
        <name>ATP</name>
        <dbReference type="ChEBI" id="CHEBI:30616"/>
    </ligand>
</feature>
<dbReference type="InterPro" id="IPR008271">
    <property type="entry name" value="Ser/Thr_kinase_AS"/>
</dbReference>
<dbReference type="PRINTS" id="PR00019">
    <property type="entry name" value="LEURICHRPT"/>
</dbReference>
<dbReference type="InterPro" id="IPR000719">
    <property type="entry name" value="Prot_kinase_dom"/>
</dbReference>
<dbReference type="PROSITE" id="PS51450">
    <property type="entry name" value="LRR"/>
    <property type="match status" value="1"/>
</dbReference>
<keyword evidence="1 7" id="KW-0723">Serine/threonine-protein kinase</keyword>
<keyword evidence="4 6" id="KW-0547">Nucleotide-binding</keyword>
<keyword evidence="3" id="KW-0677">Repeat</keyword>
<proteinExistence type="inferred from homology"/>
<dbReference type="OrthoDB" id="339325at2759"/>
<feature type="coiled-coil region" evidence="8">
    <location>
        <begin position="142"/>
        <end position="169"/>
    </location>
</feature>
<comment type="similarity">
    <text evidence="7">Belongs to the protein kinase superfamily.</text>
</comment>
<dbReference type="Proteomes" id="UP000054937">
    <property type="component" value="Unassembled WGS sequence"/>
</dbReference>
<evidence type="ECO:0000256" key="4">
    <source>
        <dbReference type="ARBA" id="ARBA00022741"/>
    </source>
</evidence>
<evidence type="ECO:0000313" key="10">
    <source>
        <dbReference type="EMBL" id="KRX01109.1"/>
    </source>
</evidence>
<gene>
    <name evidence="10" type="ORF">PPERSA_08210</name>
</gene>
<dbReference type="PANTHER" id="PTHR44329">
    <property type="entry name" value="SERINE/THREONINE-PROTEIN KINASE TNNI3K-RELATED"/>
    <property type="match status" value="1"/>
</dbReference>
<dbReference type="InterPro" id="IPR001245">
    <property type="entry name" value="Ser-Thr/Tyr_kinase_cat_dom"/>
</dbReference>
<keyword evidence="11" id="KW-1185">Reference proteome</keyword>
<dbReference type="CDD" id="cd13999">
    <property type="entry name" value="STKc_MAP3K-like"/>
    <property type="match status" value="1"/>
</dbReference>
<evidence type="ECO:0000313" key="11">
    <source>
        <dbReference type="Proteomes" id="UP000054937"/>
    </source>
</evidence>
<dbReference type="InterPro" id="IPR032675">
    <property type="entry name" value="LRR_dom_sf"/>
</dbReference>
<dbReference type="SMART" id="SM00220">
    <property type="entry name" value="S_TKc"/>
    <property type="match status" value="1"/>
</dbReference>
<dbReference type="PRINTS" id="PR00109">
    <property type="entry name" value="TYRKINASE"/>
</dbReference>
<organism evidence="10 11">
    <name type="scientific">Pseudocohnilembus persalinus</name>
    <name type="common">Ciliate</name>
    <dbReference type="NCBI Taxonomy" id="266149"/>
    <lineage>
        <taxon>Eukaryota</taxon>
        <taxon>Sar</taxon>
        <taxon>Alveolata</taxon>
        <taxon>Ciliophora</taxon>
        <taxon>Intramacronucleata</taxon>
        <taxon>Oligohymenophorea</taxon>
        <taxon>Scuticociliatia</taxon>
        <taxon>Philasterida</taxon>
        <taxon>Pseudocohnilembidae</taxon>
        <taxon>Pseudocohnilembus</taxon>
    </lineage>
</organism>
<dbReference type="InParanoid" id="A0A0V0QGB5"/>
<evidence type="ECO:0000256" key="5">
    <source>
        <dbReference type="ARBA" id="ARBA00022840"/>
    </source>
</evidence>
<dbReference type="GO" id="GO:0005524">
    <property type="term" value="F:ATP binding"/>
    <property type="evidence" value="ECO:0007669"/>
    <property type="project" value="UniProtKB-UniRule"/>
</dbReference>
<dbReference type="SMART" id="SM00369">
    <property type="entry name" value="LRR_TYP"/>
    <property type="match status" value="2"/>
</dbReference>
<dbReference type="InterPro" id="IPR017441">
    <property type="entry name" value="Protein_kinase_ATP_BS"/>
</dbReference>
<evidence type="ECO:0000256" key="1">
    <source>
        <dbReference type="ARBA" id="ARBA00022527"/>
    </source>
</evidence>
<dbReference type="PROSITE" id="PS50011">
    <property type="entry name" value="PROTEIN_KINASE_DOM"/>
    <property type="match status" value="1"/>
</dbReference>
<dbReference type="InterPro" id="IPR003591">
    <property type="entry name" value="Leu-rich_rpt_typical-subtyp"/>
</dbReference>
<name>A0A0V0QGB5_PSEPJ</name>
<sequence length="452" mass="51303">MSDIQLILGRFKRAKGPKLELSNKGLTYIPNDIYSFTQLNELDLSNNQISSIDSKIQQLENLSVLNLQANKLMSIPESVDGNPLTKVFEPLLKLENQCQPRLGQALKVVFGLSNELEEVKDNEDFQSNLNQQPNQGNLMMDVINKDQEIMQLKKANSELQKQLQSVSLTRNNSQSKGKLQISPRTKTVLEAEFNELEIGKEIGMGGFSTVHCGKFKGCQVAIKKIFNPKITDELLDEVNNEVNMLASLRHPNIILLMGIVDRPPNLCIITELSQKGDLYSLLHRNVREKIPGQIKKQIAKQIAETFAFIHGNQIVHRDLKSLNILLDNNYNVKVCDFGLARRFDEIQSSASKFSGTPAYMALELYQKKGYDHKVDVFAFGTLLWEIYARQEPFAGLEPNTIMEKVQKNEQLPANSGIPDFVQNLVRSCRDINPDKRPSFEQISQEIQYWPDI</sequence>
<keyword evidence="2" id="KW-0433">Leucine-rich repeat</keyword>